<accession>A0A834NS73</accession>
<proteinExistence type="predicted"/>
<dbReference type="Proteomes" id="UP000600918">
    <property type="component" value="Unassembled WGS sequence"/>
</dbReference>
<evidence type="ECO:0000313" key="1">
    <source>
        <dbReference type="EMBL" id="KAF7417008.1"/>
    </source>
</evidence>
<reference evidence="1" key="1">
    <citation type="journal article" date="2020" name="G3 (Bethesda)">
        <title>High-Quality Assemblies for Three Invasive Social Wasps from the &lt;i&gt;Vespula&lt;/i&gt; Genus.</title>
        <authorList>
            <person name="Harrop T.W.R."/>
            <person name="Guhlin J."/>
            <person name="McLaughlin G.M."/>
            <person name="Permina E."/>
            <person name="Stockwell P."/>
            <person name="Gilligan J."/>
            <person name="Le Lec M.F."/>
            <person name="Gruber M.A.M."/>
            <person name="Quinn O."/>
            <person name="Lovegrove M."/>
            <person name="Duncan E.J."/>
            <person name="Remnant E.J."/>
            <person name="Van Eeckhoven J."/>
            <person name="Graham B."/>
            <person name="Knapp R.A."/>
            <person name="Langford K.W."/>
            <person name="Kronenberg Z."/>
            <person name="Press M.O."/>
            <person name="Eacker S.M."/>
            <person name="Wilson-Rankin E.E."/>
            <person name="Purcell J."/>
            <person name="Lester P.J."/>
            <person name="Dearden P.K."/>
        </authorList>
    </citation>
    <scope>NUCLEOTIDE SEQUENCE</scope>
    <source>
        <strain evidence="1">Volc-1</strain>
    </source>
</reference>
<gene>
    <name evidence="1" type="ORF">H0235_011539</name>
</gene>
<dbReference type="EMBL" id="JACSDY010000010">
    <property type="protein sequence ID" value="KAF7417008.1"/>
    <property type="molecule type" value="Genomic_DNA"/>
</dbReference>
<evidence type="ECO:0000313" key="2">
    <source>
        <dbReference type="Proteomes" id="UP000600918"/>
    </source>
</evidence>
<keyword evidence="2" id="KW-1185">Reference proteome</keyword>
<comment type="caution">
    <text evidence="1">The sequence shown here is derived from an EMBL/GenBank/DDBJ whole genome shotgun (WGS) entry which is preliminary data.</text>
</comment>
<sequence>MTVMAKIVKVRGKQESFKSFRDLKVENYKGRRANGKFAKCARNDPGIPTSGLDLGRSLQEFAKLVGEVAGEVTGPS</sequence>
<organism evidence="1 2">
    <name type="scientific">Vespula pensylvanica</name>
    <name type="common">Western yellow jacket</name>
    <name type="synonym">Wasp</name>
    <dbReference type="NCBI Taxonomy" id="30213"/>
    <lineage>
        <taxon>Eukaryota</taxon>
        <taxon>Metazoa</taxon>
        <taxon>Ecdysozoa</taxon>
        <taxon>Arthropoda</taxon>
        <taxon>Hexapoda</taxon>
        <taxon>Insecta</taxon>
        <taxon>Pterygota</taxon>
        <taxon>Neoptera</taxon>
        <taxon>Endopterygota</taxon>
        <taxon>Hymenoptera</taxon>
        <taxon>Apocrita</taxon>
        <taxon>Aculeata</taxon>
        <taxon>Vespoidea</taxon>
        <taxon>Vespidae</taxon>
        <taxon>Vespinae</taxon>
        <taxon>Vespula</taxon>
    </lineage>
</organism>
<dbReference type="AlphaFoldDB" id="A0A834NS73"/>
<protein>
    <submittedName>
        <fullName evidence="1">Uncharacterized protein</fullName>
    </submittedName>
</protein>
<name>A0A834NS73_VESPE</name>